<dbReference type="Proteomes" id="UP000619838">
    <property type="component" value="Unassembled WGS sequence"/>
</dbReference>
<sequence>MISSSTILAIECSHQLIGAAVGDGEHAVGKTVDAWQKTAESMVPLIDAVLEEAGVGLRDVDALAVSAGPGSFTALRIGMATAKGIAFGAGVPLLPVSTIEALAVSAAEATGRNCVVPLIPARKGEYYYTVWSFSGARDWAALRDVAYAGVPGLEAVLRGCDEDCLVTARSIAPLKALGDVSGRRIVQADFFSAKDLIPLALRDLEAVGPGDLESVVPAYHQQFRPYARG</sequence>
<protein>
    <submittedName>
        <fullName evidence="2">tRNA (Adenosine(37)-N6)-threonylcarbamoyltransferase complex dimerization subunit type 1 TsaB</fullName>
    </submittedName>
</protein>
<dbReference type="NCBIfam" id="TIGR03725">
    <property type="entry name" value="T6A_YeaZ"/>
    <property type="match status" value="1"/>
</dbReference>
<evidence type="ECO:0000259" key="1">
    <source>
        <dbReference type="Pfam" id="PF00814"/>
    </source>
</evidence>
<proteinExistence type="predicted"/>
<dbReference type="PANTHER" id="PTHR11735">
    <property type="entry name" value="TRNA N6-ADENOSINE THREONYLCARBAMOYLTRANSFERASE"/>
    <property type="match status" value="1"/>
</dbReference>
<evidence type="ECO:0000313" key="2">
    <source>
        <dbReference type="EMBL" id="MBF0637081.1"/>
    </source>
</evidence>
<evidence type="ECO:0000313" key="3">
    <source>
        <dbReference type="Proteomes" id="UP000619838"/>
    </source>
</evidence>
<keyword evidence="3" id="KW-1185">Reference proteome</keyword>
<comment type="caution">
    <text evidence="2">The sequence shown here is derived from an EMBL/GenBank/DDBJ whole genome shotgun (WGS) entry which is preliminary data.</text>
</comment>
<accession>A0ABR9XSR6</accession>
<dbReference type="PANTHER" id="PTHR11735:SF11">
    <property type="entry name" value="TRNA THREONYLCARBAMOYLADENOSINE BIOSYNTHESIS PROTEIN TSAB"/>
    <property type="match status" value="1"/>
</dbReference>
<dbReference type="Pfam" id="PF00814">
    <property type="entry name" value="TsaD"/>
    <property type="match status" value="1"/>
</dbReference>
<feature type="domain" description="Gcp-like" evidence="1">
    <location>
        <begin position="36"/>
        <end position="129"/>
    </location>
</feature>
<reference evidence="2 3" key="1">
    <citation type="journal article" date="2020" name="Microorganisms">
        <title>Simultaneous Genome Sequencing of Prosthecochloris ethylica and Desulfuromonas acetoxidans within a Syntrophic Mixture Reveals Unique Pili and Protein Interactions.</title>
        <authorList>
            <person name="Kyndt J.A."/>
            <person name="Van Beeumen J.J."/>
            <person name="Meyer T.E."/>
        </authorList>
    </citation>
    <scope>NUCLEOTIDE SEQUENCE [LARGE SCALE GENOMIC DNA]</scope>
    <source>
        <strain evidence="2 3">N3</strain>
    </source>
</reference>
<dbReference type="InterPro" id="IPR000905">
    <property type="entry name" value="Gcp-like_dom"/>
</dbReference>
<dbReference type="RefSeq" id="WP_175187058.1">
    <property type="nucleotide sequence ID" value="NZ_JABVZQ010000003.1"/>
</dbReference>
<gene>
    <name evidence="2" type="primary">tsaB</name>
    <name evidence="2" type="ORF">INT08_07860</name>
</gene>
<organism evidence="2 3">
    <name type="scientific">Prosthecochloris ethylica</name>
    <dbReference type="NCBI Taxonomy" id="2743976"/>
    <lineage>
        <taxon>Bacteria</taxon>
        <taxon>Pseudomonadati</taxon>
        <taxon>Chlorobiota</taxon>
        <taxon>Chlorobiia</taxon>
        <taxon>Chlorobiales</taxon>
        <taxon>Chlorobiaceae</taxon>
        <taxon>Prosthecochloris</taxon>
    </lineage>
</organism>
<name>A0ABR9XSR6_9CHLB</name>
<dbReference type="SUPFAM" id="SSF53067">
    <property type="entry name" value="Actin-like ATPase domain"/>
    <property type="match status" value="2"/>
</dbReference>
<dbReference type="EMBL" id="JADGII010000011">
    <property type="protein sequence ID" value="MBF0637081.1"/>
    <property type="molecule type" value="Genomic_DNA"/>
</dbReference>
<dbReference type="CDD" id="cd24032">
    <property type="entry name" value="ASKHA_NBD_TsaB"/>
    <property type="match status" value="1"/>
</dbReference>
<dbReference type="InterPro" id="IPR022496">
    <property type="entry name" value="T6A_TsaB"/>
</dbReference>
<dbReference type="Gene3D" id="3.30.420.40">
    <property type="match status" value="2"/>
</dbReference>
<dbReference type="InterPro" id="IPR043129">
    <property type="entry name" value="ATPase_NBD"/>
</dbReference>